<keyword evidence="6 7" id="KW-0998">Cell outer membrane</keyword>
<evidence type="ECO:0000259" key="9">
    <source>
        <dbReference type="Pfam" id="PF07715"/>
    </source>
</evidence>
<dbReference type="Proteomes" id="UP000627521">
    <property type="component" value="Unassembled WGS sequence"/>
</dbReference>
<evidence type="ECO:0000313" key="10">
    <source>
        <dbReference type="EMBL" id="MBD3863282.1"/>
    </source>
</evidence>
<sequence>MKLKLNFLFFFLLSISILAQDKTVTGIVTSAEDGLPLPNVNVIVKGTAKGTSTDFDGNYTITLSQGNTLEFSYIGFKTKNVTITNNNVLNIALEVDAQSLEEVVVIGYGAQKKADVTGAITTIDSEDIQKTPNSNVMQSLQGKVAGVQVTSVGSPGDSPSIRIRGVNSYAAGGTPLFVVDGMFYDNIDFLDSSQIQSVSVLKDASSIAIFGRRGVNGVIIIETNGGKFEKKPEITYNGYTGIQHAQNVVKMANAEQFVTMAYESGSESDIQFVQNAIERFGRSRINPNVPNVNTDWYNEVLRDATITSHNIAINGGSESSSYGVNASYFSQDGILDMKNEYERFNIQSNLDFKVSDRLKIGVNSIFSNATKYNPENGAWFQAYFAVPILPVYDYANTDADPIPFSDATILGYRGSQNPFPQMTYNNNQLKIKKILASVYAEYDLVPDKLSFKTSYSHDYSTIAERNVRLPYFISQNSQRETSSIRRANLTYSTQYWDNTLTYKDNFGDHSFKLLAGSSYGDEQTNSFSATGNDVQGIDLESSWYLNFADPTSFASQVNEIGDRFYTLAYFGRLEYSLKDKYLLNATVRHEGDAKFPKKIWETTPAFGIGWVISKENFMQNSNVIDFLKLRASWGQLANGQLGGSSGTRTVSQLTTAIGDTQTNGIISSSNFTDLEREILEETNFGISARLFNSKLTLEADYFIRDTKKLVVPVDQAIVSNTLLVNAGEMRNQGLEIAANWSQPINDNWSFSVGGNIGTLDNKVTKINTDQGYYDTGSAEFRQRLMVGQPVNAFYGWEIDGVYQNEAQVAADPTAQYELTENNNQLVPGDFIYKDQNNDGKIDADDRVVLGSYLPDFTYGANMQVSYKNFDFSVAIAGQSGNEILNRKRGEVLFTNDTNIDADFAINRWHGEGTSNDYPSSEGRRKGWNQKMSSFFVENGSYFRVQNIQLAYTIPSKLVGGKNMPETKITFTADRPFTSFSYNGFSPEVVNGVDRQTYPIPAVYTVGVNIKI</sequence>
<dbReference type="SUPFAM" id="SSF56935">
    <property type="entry name" value="Porins"/>
    <property type="match status" value="1"/>
</dbReference>
<evidence type="ECO:0000313" key="11">
    <source>
        <dbReference type="Proteomes" id="UP000627521"/>
    </source>
</evidence>
<proteinExistence type="inferred from homology"/>
<feature type="signal peptide" evidence="8">
    <location>
        <begin position="1"/>
        <end position="19"/>
    </location>
</feature>
<dbReference type="Pfam" id="PF13715">
    <property type="entry name" value="CarbopepD_reg_2"/>
    <property type="match status" value="1"/>
</dbReference>
<organism evidence="10 11">
    <name type="scientific">Olleya marilimosa</name>
    <dbReference type="NCBI Taxonomy" id="272164"/>
    <lineage>
        <taxon>Bacteria</taxon>
        <taxon>Pseudomonadati</taxon>
        <taxon>Bacteroidota</taxon>
        <taxon>Flavobacteriia</taxon>
        <taxon>Flavobacteriales</taxon>
        <taxon>Flavobacteriaceae</taxon>
    </lineage>
</organism>
<dbReference type="SUPFAM" id="SSF49464">
    <property type="entry name" value="Carboxypeptidase regulatory domain-like"/>
    <property type="match status" value="1"/>
</dbReference>
<keyword evidence="8" id="KW-0732">Signal</keyword>
<protein>
    <submittedName>
        <fullName evidence="10">TonB-dependent receptor</fullName>
    </submittedName>
</protein>
<keyword evidence="3 7" id="KW-1134">Transmembrane beta strand</keyword>
<dbReference type="Gene3D" id="2.40.170.20">
    <property type="entry name" value="TonB-dependent receptor, beta-barrel domain"/>
    <property type="match status" value="1"/>
</dbReference>
<dbReference type="InterPro" id="IPR023996">
    <property type="entry name" value="TonB-dep_OMP_SusC/RagA"/>
</dbReference>
<feature type="chain" id="PRO_5046108377" evidence="8">
    <location>
        <begin position="20"/>
        <end position="1011"/>
    </location>
</feature>
<evidence type="ECO:0000256" key="8">
    <source>
        <dbReference type="SAM" id="SignalP"/>
    </source>
</evidence>
<dbReference type="RefSeq" id="WP_191101235.1">
    <property type="nucleotide sequence ID" value="NZ_JACXXH010000003.1"/>
</dbReference>
<keyword evidence="5 7" id="KW-0472">Membrane</keyword>
<dbReference type="InterPro" id="IPR008969">
    <property type="entry name" value="CarboxyPept-like_regulatory"/>
</dbReference>
<keyword evidence="4 7" id="KW-0812">Transmembrane</keyword>
<dbReference type="Gene3D" id="2.170.130.10">
    <property type="entry name" value="TonB-dependent receptor, plug domain"/>
    <property type="match status" value="1"/>
</dbReference>
<gene>
    <name evidence="10" type="ORF">IEG06_07445</name>
</gene>
<comment type="caution">
    <text evidence="10">The sequence shown here is derived from an EMBL/GenBank/DDBJ whole genome shotgun (WGS) entry which is preliminary data.</text>
</comment>
<dbReference type="InterPro" id="IPR023997">
    <property type="entry name" value="TonB-dep_OMP_SusC/RagA_CS"/>
</dbReference>
<dbReference type="PROSITE" id="PS52016">
    <property type="entry name" value="TONB_DEPENDENT_REC_3"/>
    <property type="match status" value="1"/>
</dbReference>
<evidence type="ECO:0000256" key="3">
    <source>
        <dbReference type="ARBA" id="ARBA00022452"/>
    </source>
</evidence>
<evidence type="ECO:0000256" key="2">
    <source>
        <dbReference type="ARBA" id="ARBA00022448"/>
    </source>
</evidence>
<evidence type="ECO:0000256" key="6">
    <source>
        <dbReference type="ARBA" id="ARBA00023237"/>
    </source>
</evidence>
<comment type="subcellular location">
    <subcellularLocation>
        <location evidence="1 7">Cell outer membrane</location>
        <topology evidence="1 7">Multi-pass membrane protein</topology>
    </subcellularLocation>
</comment>
<reference evidence="10 11" key="1">
    <citation type="submission" date="2020-09" db="EMBL/GenBank/DDBJ databases">
        <title>Bacillus nautilus sp. nov., Chryseoglobus crepusculi sp. nov, and Psychrobacter noctis sp. nov., isolated from deep-sea sponges from the equatorial Atlantic.</title>
        <authorList>
            <person name="Stennett H.L."/>
            <person name="Williams S.E."/>
        </authorList>
    </citation>
    <scope>NUCLEOTIDE SEQUENCE [LARGE SCALE GENOMIC DNA]</scope>
    <source>
        <strain evidence="10 11">28M-24</strain>
    </source>
</reference>
<dbReference type="InterPro" id="IPR037066">
    <property type="entry name" value="Plug_dom_sf"/>
</dbReference>
<dbReference type="InterPro" id="IPR039426">
    <property type="entry name" value="TonB-dep_rcpt-like"/>
</dbReference>
<evidence type="ECO:0000256" key="4">
    <source>
        <dbReference type="ARBA" id="ARBA00022692"/>
    </source>
</evidence>
<dbReference type="Pfam" id="PF07715">
    <property type="entry name" value="Plug"/>
    <property type="match status" value="1"/>
</dbReference>
<dbReference type="InterPro" id="IPR012910">
    <property type="entry name" value="Plug_dom"/>
</dbReference>
<comment type="similarity">
    <text evidence="7">Belongs to the TonB-dependent receptor family.</text>
</comment>
<dbReference type="InterPro" id="IPR036942">
    <property type="entry name" value="Beta-barrel_TonB_sf"/>
</dbReference>
<evidence type="ECO:0000256" key="1">
    <source>
        <dbReference type="ARBA" id="ARBA00004571"/>
    </source>
</evidence>
<name>A0ABR8LSV9_9FLAO</name>
<feature type="domain" description="TonB-dependent receptor plug" evidence="9">
    <location>
        <begin position="113"/>
        <end position="218"/>
    </location>
</feature>
<evidence type="ECO:0000256" key="7">
    <source>
        <dbReference type="PROSITE-ProRule" id="PRU01360"/>
    </source>
</evidence>
<dbReference type="EMBL" id="JACXXH010000003">
    <property type="protein sequence ID" value="MBD3863282.1"/>
    <property type="molecule type" value="Genomic_DNA"/>
</dbReference>
<keyword evidence="11" id="KW-1185">Reference proteome</keyword>
<keyword evidence="2 7" id="KW-0813">Transport</keyword>
<evidence type="ECO:0000256" key="5">
    <source>
        <dbReference type="ARBA" id="ARBA00023136"/>
    </source>
</evidence>
<dbReference type="NCBIfam" id="TIGR04056">
    <property type="entry name" value="OMP_RagA_SusC"/>
    <property type="match status" value="1"/>
</dbReference>
<dbReference type="Gene3D" id="2.60.40.1120">
    <property type="entry name" value="Carboxypeptidase-like, regulatory domain"/>
    <property type="match status" value="1"/>
</dbReference>
<keyword evidence="10" id="KW-0675">Receptor</keyword>
<dbReference type="NCBIfam" id="TIGR04057">
    <property type="entry name" value="SusC_RagA_signa"/>
    <property type="match status" value="1"/>
</dbReference>
<accession>A0ABR8LSV9</accession>